<feature type="region of interest" description="Disordered" evidence="1">
    <location>
        <begin position="1"/>
        <end position="21"/>
    </location>
</feature>
<dbReference type="Proteomes" id="UP001472677">
    <property type="component" value="Unassembled WGS sequence"/>
</dbReference>
<organism evidence="2 3">
    <name type="scientific">Hibiscus sabdariffa</name>
    <name type="common">roselle</name>
    <dbReference type="NCBI Taxonomy" id="183260"/>
    <lineage>
        <taxon>Eukaryota</taxon>
        <taxon>Viridiplantae</taxon>
        <taxon>Streptophyta</taxon>
        <taxon>Embryophyta</taxon>
        <taxon>Tracheophyta</taxon>
        <taxon>Spermatophyta</taxon>
        <taxon>Magnoliopsida</taxon>
        <taxon>eudicotyledons</taxon>
        <taxon>Gunneridae</taxon>
        <taxon>Pentapetalae</taxon>
        <taxon>rosids</taxon>
        <taxon>malvids</taxon>
        <taxon>Malvales</taxon>
        <taxon>Malvaceae</taxon>
        <taxon>Malvoideae</taxon>
        <taxon>Hibiscus</taxon>
    </lineage>
</organism>
<reference evidence="2 3" key="1">
    <citation type="journal article" date="2024" name="G3 (Bethesda)">
        <title>Genome assembly of Hibiscus sabdariffa L. provides insights into metabolisms of medicinal natural products.</title>
        <authorList>
            <person name="Kim T."/>
        </authorList>
    </citation>
    <scope>NUCLEOTIDE SEQUENCE [LARGE SCALE GENOMIC DNA]</scope>
    <source>
        <strain evidence="2">TK-2024</strain>
        <tissue evidence="2">Old leaves</tissue>
    </source>
</reference>
<gene>
    <name evidence="2" type="ORF">V6N12_020673</name>
</gene>
<evidence type="ECO:0000313" key="3">
    <source>
        <dbReference type="Proteomes" id="UP001472677"/>
    </source>
</evidence>
<comment type="caution">
    <text evidence="2">The sequence shown here is derived from an EMBL/GenBank/DDBJ whole genome shotgun (WGS) entry which is preliminary data.</text>
</comment>
<evidence type="ECO:0000256" key="1">
    <source>
        <dbReference type="SAM" id="MobiDB-lite"/>
    </source>
</evidence>
<dbReference type="EMBL" id="JBBPBM010000039">
    <property type="protein sequence ID" value="KAK8526194.1"/>
    <property type="molecule type" value="Genomic_DNA"/>
</dbReference>
<proteinExistence type="predicted"/>
<accession>A0ABR2CYS2</accession>
<name>A0ABR2CYS2_9ROSI</name>
<protein>
    <submittedName>
        <fullName evidence="2">Uncharacterized protein</fullName>
    </submittedName>
</protein>
<sequence length="246" mass="26689">MQGDQSGQTGELALGGDANGHQDIENQQEMQNHQTHSETLKGHESRRTLRVSLFIENIPWRMHWKGNEVHEISMVELGFKDDSVDPVNVKGNSKIQDKSCFHQSESSSESYSDQSLLPDVAGCNVDVERDVINALYDGCNALVNSWKIAGETEKALGAELNELVGPNRANSKPNTEDELGCNTPLGAVDPVNIGCTDSWSEGVGLCPKTRRIEAHVELDGLSSFNEMDTGNEENLLVGGGGKEALA</sequence>
<evidence type="ECO:0000313" key="2">
    <source>
        <dbReference type="EMBL" id="KAK8526194.1"/>
    </source>
</evidence>
<keyword evidence="3" id="KW-1185">Reference proteome</keyword>